<proteinExistence type="predicted"/>
<dbReference type="InterPro" id="IPR012933">
    <property type="entry name" value="HicA_mRNA_interferase"/>
</dbReference>
<gene>
    <name evidence="1" type="ORF">NCTC9645_06409</name>
</gene>
<evidence type="ECO:0008006" key="3">
    <source>
        <dbReference type="Google" id="ProtNLM"/>
    </source>
</evidence>
<evidence type="ECO:0000313" key="1">
    <source>
        <dbReference type="EMBL" id="SQC88267.1"/>
    </source>
</evidence>
<dbReference type="Pfam" id="PF07927">
    <property type="entry name" value="HicA_toxin"/>
    <property type="match status" value="1"/>
</dbReference>
<sequence>MPLIYRQQSIMQLQLVTQNKGKGMGKNDKLLEKFINSKKTFEWTELVVLLSFLGYEKKEMQGSRVRFVHEKYKTIMLHRPHPENHIKGGALKDVKRMLKEEGLL</sequence>
<protein>
    <recommendedName>
        <fullName evidence="3">HicA</fullName>
    </recommendedName>
</protein>
<evidence type="ECO:0000313" key="2">
    <source>
        <dbReference type="Proteomes" id="UP000250675"/>
    </source>
</evidence>
<dbReference type="Proteomes" id="UP000250675">
    <property type="component" value="Unassembled WGS sequence"/>
</dbReference>
<accession>A0A2X3IPL3</accession>
<dbReference type="AlphaFoldDB" id="A0A2X3IPL3"/>
<name>A0A2X3IPL3_KLEPN</name>
<dbReference type="EMBL" id="UASO01000011">
    <property type="protein sequence ID" value="SQC88267.1"/>
    <property type="molecule type" value="Genomic_DNA"/>
</dbReference>
<dbReference type="SUPFAM" id="SSF54786">
    <property type="entry name" value="YcfA/nrd intein domain"/>
    <property type="match status" value="1"/>
</dbReference>
<organism evidence="1 2">
    <name type="scientific">Klebsiella pneumoniae</name>
    <dbReference type="NCBI Taxonomy" id="573"/>
    <lineage>
        <taxon>Bacteria</taxon>
        <taxon>Pseudomonadati</taxon>
        <taxon>Pseudomonadota</taxon>
        <taxon>Gammaproteobacteria</taxon>
        <taxon>Enterobacterales</taxon>
        <taxon>Enterobacteriaceae</taxon>
        <taxon>Klebsiella/Raoultella group</taxon>
        <taxon>Klebsiella</taxon>
        <taxon>Klebsiella pneumoniae complex</taxon>
    </lineage>
</organism>
<dbReference type="GO" id="GO:0003729">
    <property type="term" value="F:mRNA binding"/>
    <property type="evidence" value="ECO:0007669"/>
    <property type="project" value="InterPro"/>
</dbReference>
<reference evidence="1 2" key="1">
    <citation type="submission" date="2018-06" db="EMBL/GenBank/DDBJ databases">
        <authorList>
            <consortium name="Pathogen Informatics"/>
            <person name="Doyle S."/>
        </authorList>
    </citation>
    <scope>NUCLEOTIDE SEQUENCE [LARGE SCALE GENOMIC DNA]</scope>
    <source>
        <strain evidence="1 2">NCTC9645</strain>
    </source>
</reference>